<dbReference type="InterPro" id="IPR000032">
    <property type="entry name" value="HPr-like"/>
</dbReference>
<accession>A0A2N3V4C9</accession>
<dbReference type="RefSeq" id="WP_101469148.1">
    <property type="nucleotide sequence ID" value="NZ_PJMW01000004.1"/>
</dbReference>
<comment type="function">
    <text evidence="1">General (non sugar-specific) component of the phosphoenolpyruvate-dependent sugar phosphotransferase system (sugar PTS). This major carbohydrate active-transport system catalyzes the phosphorylation of incoming sugar substrates concomitantly with their translocation across the cell membrane. The phosphoryl group from phosphoenolpyruvate (PEP) is transferred to the phosphoryl carrier protein HPr by enzyme I. Phospho-HPr then transfers it to the PTS EIIA domain.</text>
</comment>
<comment type="subcellular location">
    <subcellularLocation>
        <location evidence="2">Cytoplasm</location>
    </subcellularLocation>
</comment>
<dbReference type="InterPro" id="IPR050399">
    <property type="entry name" value="HPr"/>
</dbReference>
<dbReference type="EMBL" id="PJMW01000004">
    <property type="protein sequence ID" value="PKV76485.1"/>
    <property type="molecule type" value="Genomic_DNA"/>
</dbReference>
<dbReference type="Pfam" id="PF00381">
    <property type="entry name" value="PTS-HPr"/>
    <property type="match status" value="1"/>
</dbReference>
<gene>
    <name evidence="7" type="ORF">ATK86_7413</name>
</gene>
<dbReference type="Gene3D" id="3.30.1340.10">
    <property type="entry name" value="HPr-like"/>
    <property type="match status" value="1"/>
</dbReference>
<dbReference type="PROSITE" id="PS00369">
    <property type="entry name" value="PTS_HPR_HIS"/>
    <property type="match status" value="1"/>
</dbReference>
<dbReference type="GO" id="GO:0005737">
    <property type="term" value="C:cytoplasm"/>
    <property type="evidence" value="ECO:0007669"/>
    <property type="project" value="UniProtKB-SubCell"/>
</dbReference>
<dbReference type="OrthoDB" id="9809047at2"/>
<dbReference type="AlphaFoldDB" id="A0A2N3V4C9"/>
<evidence type="ECO:0000259" key="6">
    <source>
        <dbReference type="PROSITE" id="PS51350"/>
    </source>
</evidence>
<keyword evidence="4" id="KW-0963">Cytoplasm</keyword>
<keyword evidence="5" id="KW-0598">Phosphotransferase system</keyword>
<evidence type="ECO:0000256" key="1">
    <source>
        <dbReference type="ARBA" id="ARBA00003681"/>
    </source>
</evidence>
<evidence type="ECO:0000256" key="4">
    <source>
        <dbReference type="ARBA" id="ARBA00022490"/>
    </source>
</evidence>
<evidence type="ECO:0000256" key="5">
    <source>
        <dbReference type="ARBA" id="ARBA00022683"/>
    </source>
</evidence>
<reference evidence="7 8" key="1">
    <citation type="submission" date="2017-12" db="EMBL/GenBank/DDBJ databases">
        <title>Sequencing the genomes of 1000 Actinobacteria strains.</title>
        <authorList>
            <person name="Klenk H.-P."/>
        </authorList>
    </citation>
    <scope>NUCLEOTIDE SEQUENCE [LARGE SCALE GENOMIC DNA]</scope>
    <source>
        <strain evidence="7 8">DSM 44489</strain>
    </source>
</reference>
<protein>
    <recommendedName>
        <fullName evidence="3">Phosphocarrier protein HPr</fullName>
    </recommendedName>
</protein>
<dbReference type="PRINTS" id="PR00107">
    <property type="entry name" value="PHOSPHOCPHPR"/>
</dbReference>
<dbReference type="Proteomes" id="UP000233766">
    <property type="component" value="Unassembled WGS sequence"/>
</dbReference>
<dbReference type="GO" id="GO:0009401">
    <property type="term" value="P:phosphoenolpyruvate-dependent sugar phosphotransferase system"/>
    <property type="evidence" value="ECO:0007669"/>
    <property type="project" value="UniProtKB-KW"/>
</dbReference>
<evidence type="ECO:0000313" key="7">
    <source>
        <dbReference type="EMBL" id="PKV76485.1"/>
    </source>
</evidence>
<dbReference type="InterPro" id="IPR001020">
    <property type="entry name" value="PTS_HPr_His_P_site"/>
</dbReference>
<dbReference type="CDD" id="cd00367">
    <property type="entry name" value="PTS-HPr_like"/>
    <property type="match status" value="1"/>
</dbReference>
<dbReference type="NCBIfam" id="TIGR01003">
    <property type="entry name" value="PTS_HPr_family"/>
    <property type="match status" value="1"/>
</dbReference>
<feature type="domain" description="HPr" evidence="6">
    <location>
        <begin position="1"/>
        <end position="87"/>
    </location>
</feature>
<proteinExistence type="predicted"/>
<dbReference type="PANTHER" id="PTHR33705">
    <property type="entry name" value="PHOSPHOCARRIER PROTEIN HPR"/>
    <property type="match status" value="1"/>
</dbReference>
<evidence type="ECO:0000256" key="3">
    <source>
        <dbReference type="ARBA" id="ARBA00020422"/>
    </source>
</evidence>
<dbReference type="InterPro" id="IPR035895">
    <property type="entry name" value="HPr-like_sf"/>
</dbReference>
<keyword evidence="8" id="KW-1185">Reference proteome</keyword>
<name>A0A2N3V4C9_9NOCA</name>
<evidence type="ECO:0000256" key="2">
    <source>
        <dbReference type="ARBA" id="ARBA00004496"/>
    </source>
</evidence>
<evidence type="ECO:0000313" key="8">
    <source>
        <dbReference type="Proteomes" id="UP000233766"/>
    </source>
</evidence>
<organism evidence="7 8">
    <name type="scientific">Nocardia fluminea</name>
    <dbReference type="NCBI Taxonomy" id="134984"/>
    <lineage>
        <taxon>Bacteria</taxon>
        <taxon>Bacillati</taxon>
        <taxon>Actinomycetota</taxon>
        <taxon>Actinomycetes</taxon>
        <taxon>Mycobacteriales</taxon>
        <taxon>Nocardiaceae</taxon>
        <taxon>Nocardia</taxon>
    </lineage>
</organism>
<sequence length="87" mass="8579">MSTRTVIVGSEVGLHARPAAKLTQAVQAAGVPVRISLRGGEPVDAASVLAVMTLGAGHGAEVTLHAEGADAVLDQLAALIASDLDAA</sequence>
<comment type="caution">
    <text evidence="7">The sequence shown here is derived from an EMBL/GenBank/DDBJ whole genome shotgun (WGS) entry which is preliminary data.</text>
</comment>
<dbReference type="PANTHER" id="PTHR33705:SF2">
    <property type="entry name" value="PHOSPHOCARRIER PROTEIN NPR"/>
    <property type="match status" value="1"/>
</dbReference>
<dbReference type="SUPFAM" id="SSF55594">
    <property type="entry name" value="HPr-like"/>
    <property type="match status" value="1"/>
</dbReference>
<dbReference type="PROSITE" id="PS51350">
    <property type="entry name" value="PTS_HPR_DOM"/>
    <property type="match status" value="1"/>
</dbReference>